<dbReference type="SUPFAM" id="SSF52540">
    <property type="entry name" value="P-loop containing nucleoside triphosphate hydrolases"/>
    <property type="match status" value="1"/>
</dbReference>
<evidence type="ECO:0000259" key="3">
    <source>
        <dbReference type="Pfam" id="PF00685"/>
    </source>
</evidence>
<dbReference type="PANTHER" id="PTHR10605:SF56">
    <property type="entry name" value="BIFUNCTIONAL HEPARAN SULFATE N-DEACETYLASE_N-SULFOTRANSFERASE"/>
    <property type="match status" value="1"/>
</dbReference>
<organism evidence="4">
    <name type="scientific">uncultured organism</name>
    <dbReference type="NCBI Taxonomy" id="155900"/>
    <lineage>
        <taxon>unclassified sequences</taxon>
        <taxon>environmental samples</taxon>
    </lineage>
</organism>
<feature type="domain" description="Sulfotransferase" evidence="3">
    <location>
        <begin position="6"/>
        <end position="201"/>
    </location>
</feature>
<evidence type="ECO:0000256" key="2">
    <source>
        <dbReference type="ARBA" id="ARBA00023180"/>
    </source>
</evidence>
<dbReference type="InterPro" id="IPR037359">
    <property type="entry name" value="NST/OST"/>
</dbReference>
<dbReference type="EMBL" id="MN079106">
    <property type="protein sequence ID" value="QEA05652.1"/>
    <property type="molecule type" value="Genomic_DNA"/>
</dbReference>
<keyword evidence="1" id="KW-0808">Transferase</keyword>
<dbReference type="PANTHER" id="PTHR10605">
    <property type="entry name" value="HEPARAN SULFATE SULFOTRANSFERASE"/>
    <property type="match status" value="1"/>
</dbReference>
<evidence type="ECO:0000313" key="4">
    <source>
        <dbReference type="EMBL" id="QEA05652.1"/>
    </source>
</evidence>
<dbReference type="GO" id="GO:0008146">
    <property type="term" value="F:sulfotransferase activity"/>
    <property type="evidence" value="ECO:0007669"/>
    <property type="project" value="InterPro"/>
</dbReference>
<dbReference type="Pfam" id="PF00685">
    <property type="entry name" value="Sulfotransfer_1"/>
    <property type="match status" value="1"/>
</dbReference>
<name>A0A5B8RDX6_9ZZZZ</name>
<protein>
    <recommendedName>
        <fullName evidence="3">Sulfotransferase domain-containing protein</fullName>
    </recommendedName>
</protein>
<evidence type="ECO:0000256" key="1">
    <source>
        <dbReference type="ARBA" id="ARBA00022679"/>
    </source>
</evidence>
<gene>
    <name evidence="4" type="ORF">KBTEX_01975</name>
</gene>
<reference evidence="4" key="1">
    <citation type="submission" date="2019-06" db="EMBL/GenBank/DDBJ databases">
        <authorList>
            <person name="Murdoch R.W."/>
            <person name="Fathepure B."/>
        </authorList>
    </citation>
    <scope>NUCLEOTIDE SEQUENCE</scope>
</reference>
<dbReference type="InterPro" id="IPR027417">
    <property type="entry name" value="P-loop_NTPase"/>
</dbReference>
<proteinExistence type="predicted"/>
<sequence>MQQWPNFFLIGAPKCGTTALAYYLSQHPQVLFSRPKEPHFFNDDFSYSIVESWKDYARSFSHGTGREMAVGEGSNGYLYSCRAVPNILNWVPEARFIVLLRDPVEASCSLYWYNIWEGMEDIKSFESAWHAQSARAEGRRLSRWNWKRENLQYGPMFTYSEQLDRLFNHAGRERVLVLLYDDLKEDTDAVYQQTLGFLGLEPIHLPSYERINASKKARWPVFQPILQRGLQWAGKTKRAMGWKRSLGLATRITTRHSKRPPLDPAFRAELAAYFREDVGRTGELIGRDLSGWARE</sequence>
<accession>A0A5B8RDX6</accession>
<dbReference type="Gene3D" id="3.40.50.300">
    <property type="entry name" value="P-loop containing nucleotide triphosphate hydrolases"/>
    <property type="match status" value="1"/>
</dbReference>
<dbReference type="AlphaFoldDB" id="A0A5B8RDX6"/>
<keyword evidence="2" id="KW-0325">Glycoprotein</keyword>
<dbReference type="InterPro" id="IPR000863">
    <property type="entry name" value="Sulfotransferase_dom"/>
</dbReference>